<sequence>MEQYFWIQNNPQVTLRTFGWQSQEVANVADDILYHIAWLLWATKTTKVQLVQDMTYILQHACRLSNDPLVSGESIYNTLRENIKLWTGARKANHLLLADLHGLCHRANKLCQDRQYPPSYYLQDEAYLQVLLRTKSMT</sequence>
<reference evidence="1" key="1">
    <citation type="journal article" date="2020" name="Nature">
        <title>Giant virus diversity and host interactions through global metagenomics.</title>
        <authorList>
            <person name="Schulz F."/>
            <person name="Roux S."/>
            <person name="Paez-Espino D."/>
            <person name="Jungbluth S."/>
            <person name="Walsh D.A."/>
            <person name="Denef V.J."/>
            <person name="McMahon K.D."/>
            <person name="Konstantinidis K.T."/>
            <person name="Eloe-Fadrosh E.A."/>
            <person name="Kyrpides N.C."/>
            <person name="Woyke T."/>
        </authorList>
    </citation>
    <scope>NUCLEOTIDE SEQUENCE</scope>
    <source>
        <strain evidence="1">GVMAG-M-3300018080-19</strain>
    </source>
</reference>
<name>A0A6C0BQD8_9ZZZZ</name>
<dbReference type="AlphaFoldDB" id="A0A6C0BQD8"/>
<organism evidence="1">
    <name type="scientific">viral metagenome</name>
    <dbReference type="NCBI Taxonomy" id="1070528"/>
    <lineage>
        <taxon>unclassified sequences</taxon>
        <taxon>metagenomes</taxon>
        <taxon>organismal metagenomes</taxon>
    </lineage>
</organism>
<accession>A0A6C0BQD8</accession>
<proteinExistence type="predicted"/>
<protein>
    <submittedName>
        <fullName evidence="1">Uncharacterized protein</fullName>
    </submittedName>
</protein>
<dbReference type="EMBL" id="MN739207">
    <property type="protein sequence ID" value="QHS93608.1"/>
    <property type="molecule type" value="Genomic_DNA"/>
</dbReference>
<evidence type="ECO:0000313" key="1">
    <source>
        <dbReference type="EMBL" id="QHS93608.1"/>
    </source>
</evidence>